<accession>A0A815UXQ2</accession>
<dbReference type="AlphaFoldDB" id="A0A815UXQ2"/>
<evidence type="ECO:0008006" key="4">
    <source>
        <dbReference type="Google" id="ProtNLM"/>
    </source>
</evidence>
<evidence type="ECO:0000313" key="2">
    <source>
        <dbReference type="EMBL" id="CAF1520132.1"/>
    </source>
</evidence>
<reference evidence="2" key="1">
    <citation type="submission" date="2021-02" db="EMBL/GenBank/DDBJ databases">
        <authorList>
            <person name="Nowell W R."/>
        </authorList>
    </citation>
    <scope>NUCLEOTIDE SEQUENCE</scope>
</reference>
<dbReference type="InterPro" id="IPR029058">
    <property type="entry name" value="AB_hydrolase_fold"/>
</dbReference>
<dbReference type="GO" id="GO:0005739">
    <property type="term" value="C:mitochondrion"/>
    <property type="evidence" value="ECO:0007669"/>
    <property type="project" value="TreeGrafter"/>
</dbReference>
<evidence type="ECO:0000313" key="3">
    <source>
        <dbReference type="Proteomes" id="UP000663889"/>
    </source>
</evidence>
<sequence length="334" mass="38457">MEKPIQFHEITSEILSDLSQNFHTLASEDKTITTIILSEYENKMNNVSDIKKTMTTTTNDFLLTNGNDSASNAIDQMISLSVLNHDNTTNQNSNILILNQTSITKKISSPSRFRTIENLKRFTWKSTGPEKLLRAEMRIFETVKSQFQGRYINVLNDTQKIWTVCSNLTSKNIPVVLIHGFGGGIGLWSLNLDQLCIDRPVYALDLPGVHIMKYFRPDLRVKFEKLFNDDRILEYLYHCNAQVPTGEQAFRTISDVLAWAKKPMIDRIHLIDERIPIYFLHGEQSWVDINSSVIAQGKRDNVYIDTIKEAGHHIYADAPDEFDMYLKRILINRN</sequence>
<dbReference type="GO" id="GO:0042171">
    <property type="term" value="F:lysophosphatidic acid acyltransferase activity"/>
    <property type="evidence" value="ECO:0007669"/>
    <property type="project" value="TreeGrafter"/>
</dbReference>
<gene>
    <name evidence="2" type="ORF">SEV965_LOCUS36985</name>
</gene>
<dbReference type="Proteomes" id="UP000663889">
    <property type="component" value="Unassembled WGS sequence"/>
</dbReference>
<dbReference type="Gene3D" id="3.40.50.1820">
    <property type="entry name" value="alpha/beta hydrolase"/>
    <property type="match status" value="2"/>
</dbReference>
<proteinExistence type="inferred from homology"/>
<dbReference type="EMBL" id="CAJNOU010007179">
    <property type="protein sequence ID" value="CAF1520132.1"/>
    <property type="molecule type" value="Genomic_DNA"/>
</dbReference>
<comment type="similarity">
    <text evidence="1">Belongs to the peptidase S33 family. ABHD4/ABHD5 subfamily.</text>
</comment>
<comment type="caution">
    <text evidence="2">The sequence shown here is derived from an EMBL/GenBank/DDBJ whole genome shotgun (WGS) entry which is preliminary data.</text>
</comment>
<dbReference type="PANTHER" id="PTHR42886">
    <property type="entry name" value="RE40534P-RELATED"/>
    <property type="match status" value="1"/>
</dbReference>
<name>A0A815UXQ2_9BILA</name>
<dbReference type="PANTHER" id="PTHR42886:SF29">
    <property type="entry name" value="PUMMELIG, ISOFORM A"/>
    <property type="match status" value="1"/>
</dbReference>
<dbReference type="GO" id="GO:0052689">
    <property type="term" value="F:carboxylic ester hydrolase activity"/>
    <property type="evidence" value="ECO:0007669"/>
    <property type="project" value="TreeGrafter"/>
</dbReference>
<dbReference type="SUPFAM" id="SSF53474">
    <property type="entry name" value="alpha/beta-Hydrolases"/>
    <property type="match status" value="1"/>
</dbReference>
<dbReference type="GO" id="GO:0055088">
    <property type="term" value="P:lipid homeostasis"/>
    <property type="evidence" value="ECO:0007669"/>
    <property type="project" value="TreeGrafter"/>
</dbReference>
<organism evidence="2 3">
    <name type="scientific">Rotaria sordida</name>
    <dbReference type="NCBI Taxonomy" id="392033"/>
    <lineage>
        <taxon>Eukaryota</taxon>
        <taxon>Metazoa</taxon>
        <taxon>Spiralia</taxon>
        <taxon>Gnathifera</taxon>
        <taxon>Rotifera</taxon>
        <taxon>Eurotatoria</taxon>
        <taxon>Bdelloidea</taxon>
        <taxon>Philodinida</taxon>
        <taxon>Philodinidae</taxon>
        <taxon>Rotaria</taxon>
    </lineage>
</organism>
<evidence type="ECO:0000256" key="1">
    <source>
        <dbReference type="ARBA" id="ARBA00038097"/>
    </source>
</evidence>
<dbReference type="GO" id="GO:0006654">
    <property type="term" value="P:phosphatidic acid biosynthetic process"/>
    <property type="evidence" value="ECO:0007669"/>
    <property type="project" value="TreeGrafter"/>
</dbReference>
<protein>
    <recommendedName>
        <fullName evidence="4">AB hydrolase-1 domain-containing protein</fullName>
    </recommendedName>
</protein>